<gene>
    <name evidence="2" type="ORF">ABLV49_05020</name>
</gene>
<protein>
    <recommendedName>
        <fullName evidence="3">VanZ family protein</fullName>
    </recommendedName>
</protein>
<feature type="transmembrane region" description="Helical" evidence="1">
    <location>
        <begin position="44"/>
        <end position="62"/>
    </location>
</feature>
<evidence type="ECO:0008006" key="3">
    <source>
        <dbReference type="Google" id="ProtNLM"/>
    </source>
</evidence>
<dbReference type="AlphaFoldDB" id="A0AAU7LU92"/>
<sequence length="121" mass="13015">MTDRVARGLLALQVLLLLVGTLMPGAWRSGAEHRLHAPFPVSSWAHFVLFAGMGLMLSVRPLAWPTGGIVRAALALALLTEGLQFLAIDRHPRLLDVGIDMAGTVFALALVKGRSLCTVHR</sequence>
<reference evidence="2" key="1">
    <citation type="submission" date="2024-05" db="EMBL/GenBank/DDBJ databases">
        <authorList>
            <person name="Bunk B."/>
            <person name="Swiderski J."/>
            <person name="Sproer C."/>
            <person name="Thiel V."/>
        </authorList>
    </citation>
    <scope>NUCLEOTIDE SEQUENCE</scope>
    <source>
        <strain evidence="2">DSM 17735</strain>
    </source>
</reference>
<keyword evidence="1" id="KW-0472">Membrane</keyword>
<name>A0AAU7LU92_9BURK</name>
<evidence type="ECO:0000313" key="2">
    <source>
        <dbReference type="EMBL" id="XBP71170.1"/>
    </source>
</evidence>
<accession>A0AAU7LU92</accession>
<keyword evidence="1" id="KW-0812">Transmembrane</keyword>
<dbReference type="EMBL" id="CP157675">
    <property type="protein sequence ID" value="XBP71170.1"/>
    <property type="molecule type" value="Genomic_DNA"/>
</dbReference>
<proteinExistence type="predicted"/>
<dbReference type="RefSeq" id="WP_349280510.1">
    <property type="nucleotide sequence ID" value="NZ_CBCSCU010000010.1"/>
</dbReference>
<organism evidence="2">
    <name type="scientific">Polaromonas hydrogenivorans</name>
    <dbReference type="NCBI Taxonomy" id="335476"/>
    <lineage>
        <taxon>Bacteria</taxon>
        <taxon>Pseudomonadati</taxon>
        <taxon>Pseudomonadota</taxon>
        <taxon>Betaproteobacteria</taxon>
        <taxon>Burkholderiales</taxon>
        <taxon>Comamonadaceae</taxon>
        <taxon>Polaromonas</taxon>
    </lineage>
</organism>
<keyword evidence="1" id="KW-1133">Transmembrane helix</keyword>
<evidence type="ECO:0000256" key="1">
    <source>
        <dbReference type="SAM" id="Phobius"/>
    </source>
</evidence>